<comment type="caution">
    <text evidence="2">The sequence shown here is derived from an EMBL/GenBank/DDBJ whole genome shotgun (WGS) entry which is preliminary data.</text>
</comment>
<dbReference type="KEGG" id="amyt:AMYT_a0014"/>
<keyword evidence="3" id="KW-1185">Reference proteome</keyword>
<gene>
    <name evidence="2" type="ORF">CP985_10945</name>
</gene>
<evidence type="ECO:0000256" key="1">
    <source>
        <dbReference type="SAM" id="Coils"/>
    </source>
</evidence>
<dbReference type="AlphaFoldDB" id="A0AAX2AEH5"/>
<protein>
    <submittedName>
        <fullName evidence="2">Uncharacterized protein</fullName>
    </submittedName>
</protein>
<feature type="coiled-coil region" evidence="1">
    <location>
        <begin position="225"/>
        <end position="252"/>
    </location>
</feature>
<evidence type="ECO:0000313" key="3">
    <source>
        <dbReference type="Proteomes" id="UP000290092"/>
    </source>
</evidence>
<name>A0AAX2AEH5_9BACT</name>
<evidence type="ECO:0000313" key="2">
    <source>
        <dbReference type="EMBL" id="RXK14980.1"/>
    </source>
</evidence>
<reference evidence="2 3" key="1">
    <citation type="submission" date="2017-09" db="EMBL/GenBank/DDBJ databases">
        <title>Genomics of the genus Arcobacter.</title>
        <authorList>
            <person name="Perez-Cataluna A."/>
            <person name="Figueras M.J."/>
            <person name="Salas-Masso N."/>
        </authorList>
    </citation>
    <scope>NUCLEOTIDE SEQUENCE [LARGE SCALE GENOMIC DNA]</scope>
    <source>
        <strain evidence="2 3">CECT 7386</strain>
    </source>
</reference>
<dbReference type="RefSeq" id="WP_114843223.1">
    <property type="nucleotide sequence ID" value="NZ_CP031220.1"/>
</dbReference>
<dbReference type="Proteomes" id="UP000290092">
    <property type="component" value="Unassembled WGS sequence"/>
</dbReference>
<sequence>MQKDKLSKLTTKDRVLYDGMLREVIKRGSKPFLYIDNQLISINDISDKIEYIELYEPKIYYDGSKGYLEKYILNSKDELVLLEISGQETQIKAISSLVLLGKKNKKNELSIDEIKRVDFFQNGYRRKIQTLEDGISNCLIYHSNSISGKEQNIIFGKTEDEVYTRFLSWLKDSVPYPTHKDYNKTLFEELKNNKHLVEMRSRNLIAFEISVELISDEYKLFKEIVINLLKKLNVLEDKIEQKQKTTNKEKINYPKSTYLTEKQVKNIYKKLETLPNIYEYDGVKYKPVGIKLFSPNMTYYVVEVNKNGDEWFEPYERCFGYVKNESNPSLSEWGYFSIPELLEVQIPVRFINNSGPTNFHVGFEMDLYFEDKYIDIRGKIYNKDEIA</sequence>
<accession>A0AAX2AEH5</accession>
<organism evidence="2 3">
    <name type="scientific">Malaciobacter mytili LMG 24559</name>
    <dbReference type="NCBI Taxonomy" id="1032238"/>
    <lineage>
        <taxon>Bacteria</taxon>
        <taxon>Pseudomonadati</taxon>
        <taxon>Campylobacterota</taxon>
        <taxon>Epsilonproteobacteria</taxon>
        <taxon>Campylobacterales</taxon>
        <taxon>Arcobacteraceae</taxon>
        <taxon>Malaciobacter</taxon>
    </lineage>
</organism>
<proteinExistence type="predicted"/>
<keyword evidence="1" id="KW-0175">Coiled coil</keyword>
<dbReference type="EMBL" id="NXID01000046">
    <property type="protein sequence ID" value="RXK14980.1"/>
    <property type="molecule type" value="Genomic_DNA"/>
</dbReference>